<evidence type="ECO:0000313" key="2">
    <source>
        <dbReference type="Proteomes" id="UP000298324"/>
    </source>
</evidence>
<dbReference type="Proteomes" id="UP000298324">
    <property type="component" value="Unassembled WGS sequence"/>
</dbReference>
<evidence type="ECO:0000313" key="1">
    <source>
        <dbReference type="EMBL" id="TEB06102.1"/>
    </source>
</evidence>
<proteinExistence type="predicted"/>
<dbReference type="RefSeq" id="WP_190258716.1">
    <property type="nucleotide sequence ID" value="NZ_QFGA01000002.1"/>
</dbReference>
<gene>
    <name evidence="1" type="ORF">Psch_03144</name>
</gene>
<protein>
    <submittedName>
        <fullName evidence="1">Uncharacterized protein</fullName>
    </submittedName>
</protein>
<reference evidence="1 2" key="1">
    <citation type="journal article" date="2018" name="Environ. Microbiol.">
        <title>Novel energy conservation strategies and behaviour of Pelotomaculum schinkii driving syntrophic propionate catabolism.</title>
        <authorList>
            <person name="Hidalgo-Ahumada C.A.P."/>
            <person name="Nobu M.K."/>
            <person name="Narihiro T."/>
            <person name="Tamaki H."/>
            <person name="Liu W.T."/>
            <person name="Kamagata Y."/>
            <person name="Stams A.J.M."/>
            <person name="Imachi H."/>
            <person name="Sousa D.Z."/>
        </authorList>
    </citation>
    <scope>NUCLEOTIDE SEQUENCE [LARGE SCALE GENOMIC DNA]</scope>
    <source>
        <strain evidence="1 2">HH</strain>
    </source>
</reference>
<name>A0A4Y7RB97_9FIRM</name>
<keyword evidence="2" id="KW-1185">Reference proteome</keyword>
<accession>A0A4Y7RB97</accession>
<sequence>MDDDLAIFLRKKKQLQKEGKEKVIAIKELCPLVIKAFFERLEDWLSDLIEEKIISTSYEVLTINKKNLVNYKSKIFKLKTGEYEIDFIPKERFAVGTTGKIEMKTNKCNICFIRDIDGIWKQVISKSPLSLEILTRSHFRELLKSVLSL</sequence>
<dbReference type="EMBL" id="QFGA01000002">
    <property type="protein sequence ID" value="TEB06102.1"/>
    <property type="molecule type" value="Genomic_DNA"/>
</dbReference>
<dbReference type="AlphaFoldDB" id="A0A4Y7RB97"/>
<organism evidence="1 2">
    <name type="scientific">Pelotomaculum schinkii</name>
    <dbReference type="NCBI Taxonomy" id="78350"/>
    <lineage>
        <taxon>Bacteria</taxon>
        <taxon>Bacillati</taxon>
        <taxon>Bacillota</taxon>
        <taxon>Clostridia</taxon>
        <taxon>Eubacteriales</taxon>
        <taxon>Desulfotomaculaceae</taxon>
        <taxon>Pelotomaculum</taxon>
    </lineage>
</organism>
<comment type="caution">
    <text evidence="1">The sequence shown here is derived from an EMBL/GenBank/DDBJ whole genome shotgun (WGS) entry which is preliminary data.</text>
</comment>